<organism evidence="1 2">
    <name type="scientific">Candidatus Gottesmanbacteria bacterium RBG_16_43_7</name>
    <dbReference type="NCBI Taxonomy" id="1798373"/>
    <lineage>
        <taxon>Bacteria</taxon>
        <taxon>Candidatus Gottesmaniibacteriota</taxon>
    </lineage>
</organism>
<dbReference type="STRING" id="1798373.A2154_05150"/>
<proteinExistence type="predicted"/>
<accession>A0A1F5ZBY6</accession>
<evidence type="ECO:0000313" key="2">
    <source>
        <dbReference type="Proteomes" id="UP000176854"/>
    </source>
</evidence>
<protein>
    <submittedName>
        <fullName evidence="1">Uncharacterized protein</fullName>
    </submittedName>
</protein>
<dbReference type="AlphaFoldDB" id="A0A1F5ZBY6"/>
<name>A0A1F5ZBY6_9BACT</name>
<dbReference type="Proteomes" id="UP000176854">
    <property type="component" value="Unassembled WGS sequence"/>
</dbReference>
<sequence>MLEAEMPKECLDCIEQAMAGEWQKTPQEAINCLYISRVGEDQLPELPCYSVDTRIGGSGQFQNIPEALFNNRTDVFPSVFQATLVRR</sequence>
<evidence type="ECO:0000313" key="1">
    <source>
        <dbReference type="EMBL" id="OGG10008.1"/>
    </source>
</evidence>
<comment type="caution">
    <text evidence="1">The sequence shown here is derived from an EMBL/GenBank/DDBJ whole genome shotgun (WGS) entry which is preliminary data.</text>
</comment>
<dbReference type="EMBL" id="MFJC01000007">
    <property type="protein sequence ID" value="OGG10008.1"/>
    <property type="molecule type" value="Genomic_DNA"/>
</dbReference>
<reference evidence="1 2" key="1">
    <citation type="journal article" date="2016" name="Nat. Commun.">
        <title>Thousands of microbial genomes shed light on interconnected biogeochemical processes in an aquifer system.</title>
        <authorList>
            <person name="Anantharaman K."/>
            <person name="Brown C.T."/>
            <person name="Hug L.A."/>
            <person name="Sharon I."/>
            <person name="Castelle C.J."/>
            <person name="Probst A.J."/>
            <person name="Thomas B.C."/>
            <person name="Singh A."/>
            <person name="Wilkins M.J."/>
            <person name="Karaoz U."/>
            <person name="Brodie E.L."/>
            <person name="Williams K.H."/>
            <person name="Hubbard S.S."/>
            <person name="Banfield J.F."/>
        </authorList>
    </citation>
    <scope>NUCLEOTIDE SEQUENCE [LARGE SCALE GENOMIC DNA]</scope>
</reference>
<gene>
    <name evidence="1" type="ORF">A2154_05150</name>
</gene>